<keyword evidence="2" id="KW-1185">Reference proteome</keyword>
<name>A0ABV2AW29_9GAMM</name>
<dbReference type="RefSeq" id="WP_353108500.1">
    <property type="nucleotide sequence ID" value="NZ_APND01000001.1"/>
</dbReference>
<reference evidence="1 2" key="1">
    <citation type="submission" date="2013-03" db="EMBL/GenBank/DDBJ databases">
        <title>Salinisphaera dokdonensis CL-ES53 Genome Sequencing.</title>
        <authorList>
            <person name="Li C."/>
            <person name="Lai Q."/>
            <person name="Shao Z."/>
        </authorList>
    </citation>
    <scope>NUCLEOTIDE SEQUENCE [LARGE SCALE GENOMIC DNA]</scope>
    <source>
        <strain evidence="1 2">CL-ES53</strain>
    </source>
</reference>
<accession>A0ABV2AW29</accession>
<sequence length="133" mass="14737">MARSWLEVTTDEVQSKLGANARLAERRESIAERARGVVNDVVAPAFRAAAEQGDWQYVEDHETEWSVVRCGVHTPGDFDGDPTLGFRLAEFDAYQPLVVLRAKAHGAAAQPTSRIVRVEDIDADTIKRFLDEG</sequence>
<organism evidence="1 2">
    <name type="scientific">Salinisphaera dokdonensis CL-ES53</name>
    <dbReference type="NCBI Taxonomy" id="1304272"/>
    <lineage>
        <taxon>Bacteria</taxon>
        <taxon>Pseudomonadati</taxon>
        <taxon>Pseudomonadota</taxon>
        <taxon>Gammaproteobacteria</taxon>
        <taxon>Salinisphaerales</taxon>
        <taxon>Salinisphaeraceae</taxon>
        <taxon>Salinisphaera</taxon>
    </lineage>
</organism>
<proteinExistence type="predicted"/>
<comment type="caution">
    <text evidence="1">The sequence shown here is derived from an EMBL/GenBank/DDBJ whole genome shotgun (WGS) entry which is preliminary data.</text>
</comment>
<evidence type="ECO:0000313" key="2">
    <source>
        <dbReference type="Proteomes" id="UP001460888"/>
    </source>
</evidence>
<dbReference type="Proteomes" id="UP001460888">
    <property type="component" value="Unassembled WGS sequence"/>
</dbReference>
<protein>
    <submittedName>
        <fullName evidence="1">Uncharacterized protein</fullName>
    </submittedName>
</protein>
<dbReference type="EMBL" id="APND01000001">
    <property type="protein sequence ID" value="MES1927805.1"/>
    <property type="molecule type" value="Genomic_DNA"/>
</dbReference>
<gene>
    <name evidence="1" type="ORF">SADO_01075</name>
</gene>
<evidence type="ECO:0000313" key="1">
    <source>
        <dbReference type="EMBL" id="MES1927805.1"/>
    </source>
</evidence>